<keyword evidence="1" id="KW-1133">Transmembrane helix</keyword>
<feature type="transmembrane region" description="Helical" evidence="1">
    <location>
        <begin position="7"/>
        <end position="27"/>
    </location>
</feature>
<dbReference type="InterPro" id="IPR051158">
    <property type="entry name" value="Metallophosphoesterase_sf"/>
</dbReference>
<feature type="domain" description="Calcineurin-like phosphoesterase" evidence="2">
    <location>
        <begin position="149"/>
        <end position="317"/>
    </location>
</feature>
<keyword evidence="4" id="KW-1185">Reference proteome</keyword>
<dbReference type="InterPro" id="IPR029052">
    <property type="entry name" value="Metallo-depent_PP-like"/>
</dbReference>
<keyword evidence="1" id="KW-0472">Membrane</keyword>
<dbReference type="InterPro" id="IPR004843">
    <property type="entry name" value="Calcineurin-like_PHP"/>
</dbReference>
<comment type="caution">
    <text evidence="3">The sequence shown here is derived from an EMBL/GenBank/DDBJ whole genome shotgun (WGS) entry which is preliminary data.</text>
</comment>
<dbReference type="EMBL" id="JBHLWN010000060">
    <property type="protein sequence ID" value="MFC0213708.1"/>
    <property type="molecule type" value="Genomic_DNA"/>
</dbReference>
<feature type="transmembrane region" description="Helical" evidence="1">
    <location>
        <begin position="102"/>
        <end position="121"/>
    </location>
</feature>
<protein>
    <submittedName>
        <fullName evidence="3">Metallophosphoesterase</fullName>
    </submittedName>
</protein>
<proteinExistence type="predicted"/>
<dbReference type="RefSeq" id="WP_377471032.1">
    <property type="nucleotide sequence ID" value="NZ_JBHLWN010000060.1"/>
</dbReference>
<organism evidence="3 4">
    <name type="scientific">Paenibacillus chartarius</name>
    <dbReference type="NCBI Taxonomy" id="747481"/>
    <lineage>
        <taxon>Bacteria</taxon>
        <taxon>Bacillati</taxon>
        <taxon>Bacillota</taxon>
        <taxon>Bacilli</taxon>
        <taxon>Bacillales</taxon>
        <taxon>Paenibacillaceae</taxon>
        <taxon>Paenibacillus</taxon>
    </lineage>
</organism>
<reference evidence="3 4" key="1">
    <citation type="submission" date="2024-09" db="EMBL/GenBank/DDBJ databases">
        <authorList>
            <person name="Sun Q."/>
            <person name="Mori K."/>
        </authorList>
    </citation>
    <scope>NUCLEOTIDE SEQUENCE [LARGE SCALE GENOMIC DNA]</scope>
    <source>
        <strain evidence="3 4">CCM 7759</strain>
    </source>
</reference>
<dbReference type="Gene3D" id="3.60.21.10">
    <property type="match status" value="1"/>
</dbReference>
<dbReference type="PANTHER" id="PTHR31302:SF0">
    <property type="entry name" value="TRANSMEMBRANE PROTEIN WITH METALLOPHOSPHOESTERASE DOMAIN"/>
    <property type="match status" value="1"/>
</dbReference>
<evidence type="ECO:0000313" key="3">
    <source>
        <dbReference type="EMBL" id="MFC0213708.1"/>
    </source>
</evidence>
<evidence type="ECO:0000256" key="1">
    <source>
        <dbReference type="SAM" id="Phobius"/>
    </source>
</evidence>
<feature type="transmembrane region" description="Helical" evidence="1">
    <location>
        <begin position="33"/>
        <end position="52"/>
    </location>
</feature>
<dbReference type="Pfam" id="PF00149">
    <property type="entry name" value="Metallophos"/>
    <property type="match status" value="1"/>
</dbReference>
<feature type="transmembrane region" description="Helical" evidence="1">
    <location>
        <begin position="72"/>
        <end position="96"/>
    </location>
</feature>
<dbReference type="SUPFAM" id="SSF56300">
    <property type="entry name" value="Metallo-dependent phosphatases"/>
    <property type="match status" value="1"/>
</dbReference>
<gene>
    <name evidence="3" type="ORF">ACFFK0_14785</name>
</gene>
<dbReference type="PANTHER" id="PTHR31302">
    <property type="entry name" value="TRANSMEMBRANE PROTEIN WITH METALLOPHOSPHOESTERASE DOMAIN-RELATED"/>
    <property type="match status" value="1"/>
</dbReference>
<dbReference type="Proteomes" id="UP001589776">
    <property type="component" value="Unassembled WGS sequence"/>
</dbReference>
<evidence type="ECO:0000313" key="4">
    <source>
        <dbReference type="Proteomes" id="UP001589776"/>
    </source>
</evidence>
<accession>A0ABV6DM82</accession>
<sequence length="375" mass="41442">MRYRFMFMLLLFFGLSAYIGWHGAILLDALGLAAVKPLLAACFVVLTFAYLLGRLRILPRPLRLALKLIGSYYFAVFEFAVILLPVADIAGALLAWSGVGSAVYVPLLGVIVVAILAALLLRGSYNAWTPIVRRYPVDIDKDAGGLSGLRIAVASDIHLGDIVENRYLNRLVDEIGKLEPDLVLFAGDVLDDAVEPFLRKNMADVLKRLKARYGVYAVLGNHEYYGGGIEAYVNRMREIGIPVLRDETVIVEGKFAVAGRKDKAAESMDPDGRLAVDELLAQVDSRLPIILLDHQPHHLERAEAAGADIMLSGHTHRGQFMPNHLITRRLFELDWGYKRKGRMHAIVSSGYGTWGPPIRIGSRSEIVEVVVTFTP</sequence>
<dbReference type="CDD" id="cd07385">
    <property type="entry name" value="MPP_YkuE_C"/>
    <property type="match status" value="1"/>
</dbReference>
<evidence type="ECO:0000259" key="2">
    <source>
        <dbReference type="Pfam" id="PF00149"/>
    </source>
</evidence>
<keyword evidence="1" id="KW-0812">Transmembrane</keyword>
<name>A0ABV6DM82_9BACL</name>